<evidence type="ECO:0000256" key="3">
    <source>
        <dbReference type="ARBA" id="ARBA00023015"/>
    </source>
</evidence>
<dbReference type="InterPro" id="IPR009057">
    <property type="entry name" value="Homeodomain-like_sf"/>
</dbReference>
<dbReference type="PANTHER" id="PTHR47997:SF69">
    <property type="entry name" value="MYB FAMILY PROTEIN"/>
    <property type="match status" value="1"/>
</dbReference>
<keyword evidence="4" id="KW-0238">DNA-binding</keyword>
<feature type="domain" description="HTH myb-type" evidence="8">
    <location>
        <begin position="66"/>
        <end position="116"/>
    </location>
</feature>
<feature type="domain" description="Myb-like" evidence="7">
    <location>
        <begin position="9"/>
        <end position="61"/>
    </location>
</feature>
<dbReference type="GO" id="GO:0005634">
    <property type="term" value="C:nucleus"/>
    <property type="evidence" value="ECO:0000318"/>
    <property type="project" value="GO_Central"/>
</dbReference>
<sequence>MGRQSCGYKQKLRKGLWSPDEDEKLLRYITEHGHGCWSSVPKLAGLERCGKSCRLRWINYLRPDLKRTRFSSQEENLVIQLQSVLGNRWSRIAAQLPGRTDNEIKNLWNSSIKKKLMQKGIDPNTHKPLSEVKLSTSKCPEKASRELDTAISLNLKADSSKPSLIDVSSCKIEKGDDNLNASKTSAHQEFFPDKSLPFNRYPNIQHSPLDSIAYLQFPVQQLNHEQLELDQKCSLFEPNQELNSRTLVPTISRSILSAQMDNKIHAGLPFHSMGTFNNIHWDSSNCSSESSEFQKKSLFDSNVFSWGLADDGGSSDKTLQLHSADAETTDIKWSEYHNTSFLAEHNQQTLHS</sequence>
<evidence type="ECO:0000256" key="4">
    <source>
        <dbReference type="ARBA" id="ARBA00023125"/>
    </source>
</evidence>
<evidence type="ECO:0000256" key="5">
    <source>
        <dbReference type="ARBA" id="ARBA00023163"/>
    </source>
</evidence>
<reference evidence="10 11" key="1">
    <citation type="journal article" date="2006" name="Science">
        <title>The genome of black cottonwood, Populus trichocarpa (Torr. &amp; Gray).</title>
        <authorList>
            <person name="Tuskan G.A."/>
            <person name="Difazio S."/>
            <person name="Jansson S."/>
            <person name="Bohlmann J."/>
            <person name="Grigoriev I."/>
            <person name="Hellsten U."/>
            <person name="Putnam N."/>
            <person name="Ralph S."/>
            <person name="Rombauts S."/>
            <person name="Salamov A."/>
            <person name="Schein J."/>
            <person name="Sterck L."/>
            <person name="Aerts A."/>
            <person name="Bhalerao R.R."/>
            <person name="Bhalerao R.P."/>
            <person name="Blaudez D."/>
            <person name="Boerjan W."/>
            <person name="Brun A."/>
            <person name="Brunner A."/>
            <person name="Busov V."/>
            <person name="Campbell M."/>
            <person name="Carlson J."/>
            <person name="Chalot M."/>
            <person name="Chapman J."/>
            <person name="Chen G.L."/>
            <person name="Cooper D."/>
            <person name="Coutinho P.M."/>
            <person name="Couturier J."/>
            <person name="Covert S."/>
            <person name="Cronk Q."/>
            <person name="Cunningham R."/>
            <person name="Davis J."/>
            <person name="Degroeve S."/>
            <person name="Dejardin A."/>
            <person name="Depamphilis C."/>
            <person name="Detter J."/>
            <person name="Dirks B."/>
            <person name="Dubchak I."/>
            <person name="Duplessis S."/>
            <person name="Ehlting J."/>
            <person name="Ellis B."/>
            <person name="Gendler K."/>
            <person name="Goodstein D."/>
            <person name="Gribskov M."/>
            <person name="Grimwood J."/>
            <person name="Groover A."/>
            <person name="Gunter L."/>
            <person name="Hamberger B."/>
            <person name="Heinze B."/>
            <person name="Helariutta Y."/>
            <person name="Henrissat B."/>
            <person name="Holligan D."/>
            <person name="Holt R."/>
            <person name="Huang W."/>
            <person name="Islam-Faridi N."/>
            <person name="Jones S."/>
            <person name="Jones-Rhoades M."/>
            <person name="Jorgensen R."/>
            <person name="Joshi C."/>
            <person name="Kangasjarvi J."/>
            <person name="Karlsson J."/>
            <person name="Kelleher C."/>
            <person name="Kirkpatrick R."/>
            <person name="Kirst M."/>
            <person name="Kohler A."/>
            <person name="Kalluri U."/>
            <person name="Larimer F."/>
            <person name="Leebens-Mack J."/>
            <person name="Leple J.C."/>
            <person name="Locascio P."/>
            <person name="Lou Y."/>
            <person name="Lucas S."/>
            <person name="Martin F."/>
            <person name="Montanini B."/>
            <person name="Napoli C."/>
            <person name="Nelson D.R."/>
            <person name="Nelson C."/>
            <person name="Nieminen K."/>
            <person name="Nilsson O."/>
            <person name="Pereda V."/>
            <person name="Peter G."/>
            <person name="Philippe R."/>
            <person name="Pilate G."/>
            <person name="Poliakov A."/>
            <person name="Razumovskaya J."/>
            <person name="Richardson P."/>
            <person name="Rinaldi C."/>
            <person name="Ritland K."/>
            <person name="Rouze P."/>
            <person name="Ryaboy D."/>
            <person name="Schmutz J."/>
            <person name="Schrader J."/>
            <person name="Segerman B."/>
            <person name="Shin H."/>
            <person name="Siddiqui A."/>
            <person name="Sterky F."/>
            <person name="Terry A."/>
            <person name="Tsai C.J."/>
            <person name="Uberbacher E."/>
            <person name="Unneberg P."/>
            <person name="Vahala J."/>
            <person name="Wall K."/>
            <person name="Wessler S."/>
            <person name="Yang G."/>
            <person name="Yin T."/>
            <person name="Douglas C."/>
            <person name="Marra M."/>
            <person name="Sandberg G."/>
            <person name="Van de Peer Y."/>
            <person name="Rokhsar D."/>
        </authorList>
    </citation>
    <scope>NUCLEOTIDE SEQUENCE [LARGE SCALE GENOMIC DNA]</scope>
    <source>
        <strain evidence="11">cv. Nisqually</strain>
        <strain evidence="10">Nisqually-1</strain>
    </source>
</reference>
<evidence type="ECO:0000313" key="9">
    <source>
        <dbReference type="EMBL" id="AOF43467.1"/>
    </source>
</evidence>
<feature type="domain" description="HTH myb-type" evidence="8">
    <location>
        <begin position="9"/>
        <end position="65"/>
    </location>
</feature>
<protein>
    <submittedName>
        <fullName evidence="9">MYB family protein</fullName>
    </submittedName>
</protein>
<evidence type="ECO:0000256" key="2">
    <source>
        <dbReference type="ARBA" id="ARBA00022737"/>
    </source>
</evidence>
<keyword evidence="5" id="KW-0804">Transcription</keyword>
<proteinExistence type="evidence at transcript level"/>
<dbReference type="PROSITE" id="PS50090">
    <property type="entry name" value="MYB_LIKE"/>
    <property type="match status" value="2"/>
</dbReference>
<evidence type="ECO:0000259" key="8">
    <source>
        <dbReference type="PROSITE" id="PS51294"/>
    </source>
</evidence>
<reference evidence="9" key="2">
    <citation type="submission" date="2016-05" db="EMBL/GenBank/DDBJ databases">
        <title>Populus trichocarpa xylem specific or highly expressed transcription factors.</title>
        <authorList>
            <person name="Chiang V.L."/>
        </authorList>
    </citation>
    <scope>NUCLEOTIDE SEQUENCE</scope>
</reference>
<feature type="domain" description="Myb-like" evidence="7">
    <location>
        <begin position="62"/>
        <end position="112"/>
    </location>
</feature>
<dbReference type="Proteomes" id="UP000006729">
    <property type="component" value="Chromosome 10"/>
</dbReference>
<dbReference type="EMBL" id="CM009299">
    <property type="protein sequence ID" value="PNT14014.1"/>
    <property type="molecule type" value="Genomic_DNA"/>
</dbReference>
<dbReference type="Gramene" id="Potri.010G004300.1.v4.1">
    <property type="protein sequence ID" value="Potri.010G004300.1.v4.1"/>
    <property type="gene ID" value="Potri.010G004300.v4.1"/>
</dbReference>
<gene>
    <name evidence="10" type="ORF">POPTR_010G004300</name>
</gene>
<evidence type="ECO:0000256" key="6">
    <source>
        <dbReference type="ARBA" id="ARBA00023242"/>
    </source>
</evidence>
<keyword evidence="2" id="KW-0677">Repeat</keyword>
<dbReference type="SMART" id="SM00717">
    <property type="entry name" value="SANT"/>
    <property type="match status" value="2"/>
</dbReference>
<dbReference type="CDD" id="cd00167">
    <property type="entry name" value="SANT"/>
    <property type="match status" value="2"/>
</dbReference>
<dbReference type="AlphaFoldDB" id="A0A2I4KKU7"/>
<dbReference type="FunFam" id="1.10.10.60:FF:000047">
    <property type="entry name" value="Myb transcription factor"/>
    <property type="match status" value="1"/>
</dbReference>
<reference evidence="10" key="3">
    <citation type="submission" date="2017-07" db="EMBL/GenBank/DDBJ databases">
        <title>WGS assembly of Populus trichocarpa.</title>
        <authorList>
            <person name="Tuskan G."/>
            <person name="Difazio S."/>
            <person name="Jansson S."/>
            <person name="Bohlmann J."/>
            <person name="Grigoriev I."/>
            <person name="Hellsten U."/>
            <person name="Putnam N."/>
            <person name="Ralph S."/>
            <person name="Rombauts S."/>
            <person name="Salamov A."/>
            <person name="Schein J."/>
            <person name="Sterck L."/>
            <person name="Aerts A."/>
            <person name="Bhalerao R."/>
            <person name="Bhalerao R."/>
            <person name="Blaudez D."/>
            <person name="Boerjan W."/>
            <person name="Brun A."/>
            <person name="Brunner A."/>
            <person name="Busov V."/>
            <person name="Campbell M."/>
            <person name="Carlson J."/>
            <person name="Chalot M."/>
            <person name="Chapman J."/>
            <person name="Chen G."/>
            <person name="Cooper D."/>
            <person name="Coutinho P."/>
            <person name="Couturier J."/>
            <person name="Covert S."/>
            <person name="Cronk Q."/>
            <person name="Cunningham R."/>
            <person name="Davis J."/>
            <person name="Degroeve S."/>
            <person name="Dejardin A."/>
            <person name="Depamphilis C."/>
            <person name="Detter J."/>
            <person name="Dirks B."/>
            <person name="Dubchak I."/>
            <person name="Duplessis S."/>
            <person name="Ehlting J."/>
            <person name="Ellis B."/>
            <person name="Gendler K."/>
            <person name="Goodstein D."/>
            <person name="Gribskov M."/>
            <person name="Grimwood J."/>
            <person name="Groover A."/>
            <person name="Gunter L."/>
            <person name="Hamberger B."/>
            <person name="Heinze B."/>
            <person name="Helariutta Y."/>
            <person name="Henrissat B."/>
            <person name="Holligan D."/>
            <person name="Holt R."/>
            <person name="Huang W."/>
            <person name="Islam-Faridi N."/>
            <person name="Jones S."/>
            <person name="Jones-Rhoades M."/>
            <person name="Jorgensen R."/>
            <person name="Joshi C."/>
            <person name="Kangasjarvi J."/>
            <person name="Karlsson J."/>
            <person name="Kelleher C."/>
            <person name="Kirkpatrick R."/>
            <person name="Kirst M."/>
            <person name="Kohler A."/>
            <person name="Kalluri U."/>
            <person name="Larimer F."/>
            <person name="Leebens-Mack J."/>
            <person name="Leple J."/>
            <person name="Locascio P."/>
            <person name="Lou Y."/>
            <person name="Lucas S."/>
            <person name="Martin F."/>
            <person name="Montanini B."/>
            <person name="Napoli C."/>
            <person name="Nelson D."/>
            <person name="Nelson C."/>
            <person name="Nieminen K."/>
            <person name="Nilsson O."/>
            <person name="Pereda V."/>
            <person name="Peter G."/>
            <person name="Philippe R."/>
            <person name="Pilate G."/>
            <person name="Poliakov A."/>
            <person name="Razumovskaya J."/>
            <person name="Richardson P."/>
            <person name="Rinaldi C."/>
            <person name="Ritland K."/>
            <person name="Rouze P."/>
            <person name="Ryaboy D."/>
            <person name="Schmutz J."/>
            <person name="Schrader J."/>
            <person name="Segerman B."/>
            <person name="Shin H."/>
            <person name="Siddiqui A."/>
            <person name="Sterky F."/>
            <person name="Terry A."/>
            <person name="Tsai C."/>
            <person name="Uberbacher E."/>
            <person name="Unneberg P."/>
            <person name="Vahala J."/>
            <person name="Wall K."/>
            <person name="Wessler S."/>
            <person name="Yang G."/>
            <person name="Yin T."/>
            <person name="Douglas C."/>
            <person name="Marra M."/>
            <person name="Sandberg G."/>
            <person name="Van De Peer Y."/>
            <person name="Rokhsar D."/>
        </authorList>
    </citation>
    <scope>NUCLEOTIDE SEQUENCE</scope>
    <source>
        <strain evidence="10">Nisqually-1</strain>
    </source>
</reference>
<keyword evidence="11" id="KW-1185">Reference proteome</keyword>
<evidence type="ECO:0000259" key="7">
    <source>
        <dbReference type="PROSITE" id="PS50090"/>
    </source>
</evidence>
<dbReference type="PROSITE" id="PS51294">
    <property type="entry name" value="HTH_MYB"/>
    <property type="match status" value="2"/>
</dbReference>
<dbReference type="GO" id="GO:0006355">
    <property type="term" value="P:regulation of DNA-templated transcription"/>
    <property type="evidence" value="ECO:0000318"/>
    <property type="project" value="GO_Central"/>
</dbReference>
<dbReference type="SUPFAM" id="SSF46689">
    <property type="entry name" value="Homeodomain-like"/>
    <property type="match status" value="1"/>
</dbReference>
<accession>A0A2I4KKU7</accession>
<dbReference type="PANTHER" id="PTHR47997">
    <property type="entry name" value="MYB DOMAIN PROTEIN 55"/>
    <property type="match status" value="1"/>
</dbReference>
<keyword evidence="3" id="KW-0805">Transcription regulation</keyword>
<evidence type="ECO:0000313" key="11">
    <source>
        <dbReference type="Proteomes" id="UP000006729"/>
    </source>
</evidence>
<name>A0A2I4KKU7_POPTR</name>
<evidence type="ECO:0000313" key="10">
    <source>
        <dbReference type="EMBL" id="PNT14014.1"/>
    </source>
</evidence>
<dbReference type="InParanoid" id="A0A2I4KKU7"/>
<dbReference type="InterPro" id="IPR001005">
    <property type="entry name" value="SANT/Myb"/>
</dbReference>
<dbReference type="Pfam" id="PF00249">
    <property type="entry name" value="Myb_DNA-binding"/>
    <property type="match status" value="2"/>
</dbReference>
<dbReference type="SMR" id="A0A2I4KKU7"/>
<dbReference type="GO" id="GO:0000976">
    <property type="term" value="F:transcription cis-regulatory region binding"/>
    <property type="evidence" value="ECO:0000318"/>
    <property type="project" value="GO_Central"/>
</dbReference>
<organism evidence="9">
    <name type="scientific">Populus trichocarpa</name>
    <name type="common">Western balsam poplar</name>
    <name type="synonym">Populus balsamifera subsp. trichocarpa</name>
    <dbReference type="NCBI Taxonomy" id="3694"/>
    <lineage>
        <taxon>Eukaryota</taxon>
        <taxon>Viridiplantae</taxon>
        <taxon>Streptophyta</taxon>
        <taxon>Embryophyta</taxon>
        <taxon>Tracheophyta</taxon>
        <taxon>Spermatophyta</taxon>
        <taxon>Magnoliopsida</taxon>
        <taxon>eudicotyledons</taxon>
        <taxon>Gunneridae</taxon>
        <taxon>Pentapetalae</taxon>
        <taxon>rosids</taxon>
        <taxon>fabids</taxon>
        <taxon>Malpighiales</taxon>
        <taxon>Salicaceae</taxon>
        <taxon>Saliceae</taxon>
        <taxon>Populus</taxon>
    </lineage>
</organism>
<dbReference type="InterPro" id="IPR017930">
    <property type="entry name" value="Myb_dom"/>
</dbReference>
<dbReference type="Gene3D" id="1.10.10.60">
    <property type="entry name" value="Homeodomain-like"/>
    <property type="match status" value="2"/>
</dbReference>
<comment type="subcellular location">
    <subcellularLocation>
        <location evidence="1">Nucleus</location>
    </subcellularLocation>
</comment>
<dbReference type="EMBL" id="KX273712">
    <property type="protein sequence ID" value="AOF43467.1"/>
    <property type="molecule type" value="mRNA"/>
</dbReference>
<dbReference type="OrthoDB" id="2143914at2759"/>
<dbReference type="InterPro" id="IPR051953">
    <property type="entry name" value="Plant_SW-associated_TFs"/>
</dbReference>
<evidence type="ECO:0000256" key="1">
    <source>
        <dbReference type="ARBA" id="ARBA00004123"/>
    </source>
</evidence>
<keyword evidence="6" id="KW-0539">Nucleus</keyword>
<dbReference type="FunFam" id="1.10.10.60:FF:000394">
    <property type="entry name" value="MYB transcription factor"/>
    <property type="match status" value="1"/>
</dbReference>